<accession>A0A9D4TBI3</accession>
<dbReference type="PANTHER" id="PTHR24111">
    <property type="entry name" value="LEUCINE-RICH REPEAT-CONTAINING PROTEIN 34"/>
    <property type="match status" value="1"/>
</dbReference>
<reference evidence="2" key="2">
    <citation type="submission" date="2021-09" db="EMBL/GenBank/DDBJ databases">
        <authorList>
            <person name="Jia N."/>
            <person name="Wang J."/>
            <person name="Shi W."/>
            <person name="Du L."/>
            <person name="Sun Y."/>
            <person name="Zhan W."/>
            <person name="Jiang J."/>
            <person name="Wang Q."/>
            <person name="Zhang B."/>
            <person name="Ji P."/>
            <person name="Sakyi L.B."/>
            <person name="Cui X."/>
            <person name="Yuan T."/>
            <person name="Jiang B."/>
            <person name="Yang W."/>
            <person name="Lam T.T.-Y."/>
            <person name="Chang Q."/>
            <person name="Ding S."/>
            <person name="Wang X."/>
            <person name="Zhu J."/>
            <person name="Ruan X."/>
            <person name="Zhao L."/>
            <person name="Wei J."/>
            <person name="Que T."/>
            <person name="Du C."/>
            <person name="Cheng J."/>
            <person name="Dai P."/>
            <person name="Han X."/>
            <person name="Huang E."/>
            <person name="Gao Y."/>
            <person name="Liu J."/>
            <person name="Shao H."/>
            <person name="Ye R."/>
            <person name="Li L."/>
            <person name="Wei W."/>
            <person name="Wang X."/>
            <person name="Wang C."/>
            <person name="Huo Q."/>
            <person name="Li W."/>
            <person name="Guo W."/>
            <person name="Chen H."/>
            <person name="Chen S."/>
            <person name="Zhou L."/>
            <person name="Zhou L."/>
            <person name="Ni X."/>
            <person name="Tian J."/>
            <person name="Zhou Y."/>
            <person name="Sheng Y."/>
            <person name="Liu T."/>
            <person name="Pan Y."/>
            <person name="Xia L."/>
            <person name="Li J."/>
            <person name="Zhao F."/>
            <person name="Cao W."/>
        </authorList>
    </citation>
    <scope>NUCLEOTIDE SEQUENCE</scope>
    <source>
        <strain evidence="2">Rsan-2018</strain>
        <tissue evidence="2">Larvae</tissue>
    </source>
</reference>
<dbReference type="AlphaFoldDB" id="A0A9D4TBI3"/>
<dbReference type="VEuPathDB" id="VectorBase:RSAN_044291"/>
<evidence type="ECO:0000313" key="2">
    <source>
        <dbReference type="EMBL" id="KAH7984385.1"/>
    </source>
</evidence>
<name>A0A9D4TBI3_RHISA</name>
<protein>
    <recommendedName>
        <fullName evidence="4">Nlr family card domain protein</fullName>
    </recommendedName>
</protein>
<dbReference type="PANTHER" id="PTHR24111:SF0">
    <property type="entry name" value="LEUCINE-RICH REPEAT-CONTAINING PROTEIN"/>
    <property type="match status" value="1"/>
</dbReference>
<organism evidence="2 3">
    <name type="scientific">Rhipicephalus sanguineus</name>
    <name type="common">Brown dog tick</name>
    <name type="synonym">Ixodes sanguineus</name>
    <dbReference type="NCBI Taxonomy" id="34632"/>
    <lineage>
        <taxon>Eukaryota</taxon>
        <taxon>Metazoa</taxon>
        <taxon>Ecdysozoa</taxon>
        <taxon>Arthropoda</taxon>
        <taxon>Chelicerata</taxon>
        <taxon>Arachnida</taxon>
        <taxon>Acari</taxon>
        <taxon>Parasitiformes</taxon>
        <taxon>Ixodida</taxon>
        <taxon>Ixodoidea</taxon>
        <taxon>Ixodidae</taxon>
        <taxon>Rhipicephalinae</taxon>
        <taxon>Rhipicephalus</taxon>
        <taxon>Rhipicephalus</taxon>
    </lineage>
</organism>
<dbReference type="InterPro" id="IPR052201">
    <property type="entry name" value="LRR-containing_regulator"/>
</dbReference>
<sequence length="629" mass="70223">MSTTAPNLWSYCSSLSSLCPKHVPVAKIYAELRWPTTRFTGRSVDHKLGCTQGLGPCADSVCHVVRQLSTWNEFLVFIGVELCEGPPGQLSLQCLHGMCGYTCSTARERHATILVHWLLTVHRCVTRVELAESVIPNFSTYLSLYCDALLRNVSIKFLKVSSCSRAVSRSLFNSVVSMRRLESLECDVLDLSSPGLKAFLNSNATLKELSLTKAISPTTPPAAVGYADHQTRRIAPLLRAFGPESALEEITLDFSSFEAKEVKSLLKALSLNATLRKVNVEKLSVSSARRLCDAIRETGTAGRVHFGFVDVRGMDLACLKESFAEFTKVSFSDTGCHGTRTTLECLTVLTTCTHLKVLNLDIRTVVCSAEASVLSAYLEQSHAIREFYMSFDISHRALQKVLQGMSKNKSLEKLRVAKMTLDEVSAAILASIVSDSETIWHFEYQASSRISCRFLLINLARCLVSNTSLVSLNVTEYPELMKYAAAAKNFVRRNLGLVECAAHFVVSTRSKHCAEAFERVASSARVVARVQELAGESSVDRAKLIRKASQWLLGTACFMKVTGVVKNDLSWDESVEYRERLESLNIDCWLHVRKFIKVRDVLHWTPPTFTRRRRRATLGARRFKRPRLQ</sequence>
<gene>
    <name evidence="2" type="ORF">HPB52_020196</name>
</gene>
<dbReference type="Proteomes" id="UP000821837">
    <property type="component" value="Chromosome 1"/>
</dbReference>
<comment type="caution">
    <text evidence="2">The sequence shown here is derived from an EMBL/GenBank/DDBJ whole genome shotgun (WGS) entry which is preliminary data.</text>
</comment>
<keyword evidence="1" id="KW-0677">Repeat</keyword>
<proteinExistence type="predicted"/>
<reference evidence="2" key="1">
    <citation type="journal article" date="2020" name="Cell">
        <title>Large-Scale Comparative Analyses of Tick Genomes Elucidate Their Genetic Diversity and Vector Capacities.</title>
        <authorList>
            <consortium name="Tick Genome and Microbiome Consortium (TIGMIC)"/>
            <person name="Jia N."/>
            <person name="Wang J."/>
            <person name="Shi W."/>
            <person name="Du L."/>
            <person name="Sun Y."/>
            <person name="Zhan W."/>
            <person name="Jiang J.F."/>
            <person name="Wang Q."/>
            <person name="Zhang B."/>
            <person name="Ji P."/>
            <person name="Bell-Sakyi L."/>
            <person name="Cui X.M."/>
            <person name="Yuan T.T."/>
            <person name="Jiang B.G."/>
            <person name="Yang W.F."/>
            <person name="Lam T.T."/>
            <person name="Chang Q.C."/>
            <person name="Ding S.J."/>
            <person name="Wang X.J."/>
            <person name="Zhu J.G."/>
            <person name="Ruan X.D."/>
            <person name="Zhao L."/>
            <person name="Wei J.T."/>
            <person name="Ye R.Z."/>
            <person name="Que T.C."/>
            <person name="Du C.H."/>
            <person name="Zhou Y.H."/>
            <person name="Cheng J.X."/>
            <person name="Dai P.F."/>
            <person name="Guo W.B."/>
            <person name="Han X.H."/>
            <person name="Huang E.J."/>
            <person name="Li L.F."/>
            <person name="Wei W."/>
            <person name="Gao Y.C."/>
            <person name="Liu J.Z."/>
            <person name="Shao H.Z."/>
            <person name="Wang X."/>
            <person name="Wang C.C."/>
            <person name="Yang T.C."/>
            <person name="Huo Q.B."/>
            <person name="Li W."/>
            <person name="Chen H.Y."/>
            <person name="Chen S.E."/>
            <person name="Zhou L.G."/>
            <person name="Ni X.B."/>
            <person name="Tian J.H."/>
            <person name="Sheng Y."/>
            <person name="Liu T."/>
            <person name="Pan Y.S."/>
            <person name="Xia L.Y."/>
            <person name="Li J."/>
            <person name="Zhao F."/>
            <person name="Cao W.C."/>
        </authorList>
    </citation>
    <scope>NUCLEOTIDE SEQUENCE</scope>
    <source>
        <strain evidence="2">Rsan-2018</strain>
    </source>
</reference>
<dbReference type="SUPFAM" id="SSF52047">
    <property type="entry name" value="RNI-like"/>
    <property type="match status" value="1"/>
</dbReference>
<evidence type="ECO:0000313" key="3">
    <source>
        <dbReference type="Proteomes" id="UP000821837"/>
    </source>
</evidence>
<dbReference type="EMBL" id="JABSTV010001245">
    <property type="protein sequence ID" value="KAH7984385.1"/>
    <property type="molecule type" value="Genomic_DNA"/>
</dbReference>
<dbReference type="Gene3D" id="3.80.10.10">
    <property type="entry name" value="Ribonuclease Inhibitor"/>
    <property type="match status" value="2"/>
</dbReference>
<keyword evidence="3" id="KW-1185">Reference proteome</keyword>
<evidence type="ECO:0000256" key="1">
    <source>
        <dbReference type="ARBA" id="ARBA00022737"/>
    </source>
</evidence>
<evidence type="ECO:0008006" key="4">
    <source>
        <dbReference type="Google" id="ProtNLM"/>
    </source>
</evidence>
<dbReference type="InterPro" id="IPR032675">
    <property type="entry name" value="LRR_dom_sf"/>
</dbReference>